<feature type="domain" description="RNase H type-2" evidence="11">
    <location>
        <begin position="46"/>
        <end position="269"/>
    </location>
</feature>
<feature type="binding site" evidence="9">
    <location>
        <position position="53"/>
    </location>
    <ligand>
        <name>a divalent metal cation</name>
        <dbReference type="ChEBI" id="CHEBI:60240"/>
    </ligand>
</feature>
<evidence type="ECO:0000256" key="8">
    <source>
        <dbReference type="ARBA" id="ARBA00024981"/>
    </source>
</evidence>
<dbReference type="InterPro" id="IPR036397">
    <property type="entry name" value="RNaseH_sf"/>
</dbReference>
<keyword evidence="13" id="KW-1185">Reference proteome</keyword>
<comment type="cofactor">
    <cofactor evidence="9">
        <name>Mn(2+)</name>
        <dbReference type="ChEBI" id="CHEBI:29035"/>
    </cofactor>
    <cofactor evidence="9">
        <name>Mg(2+)</name>
        <dbReference type="ChEBI" id="CHEBI:18420"/>
    </cofactor>
    <text evidence="9">Manganese or magnesium. Binds 1 divalent metal ion per monomer in the absence of substrate. May bind a second metal ion after substrate binding.</text>
</comment>
<dbReference type="EMBL" id="JAWJWF010000003">
    <property type="protein sequence ID" value="KAK6635224.1"/>
    <property type="molecule type" value="Genomic_DNA"/>
</dbReference>
<evidence type="ECO:0000256" key="6">
    <source>
        <dbReference type="ARBA" id="ARBA00022759"/>
    </source>
</evidence>
<evidence type="ECO:0000259" key="11">
    <source>
        <dbReference type="PROSITE" id="PS51975"/>
    </source>
</evidence>
<dbReference type="Gene3D" id="3.30.420.10">
    <property type="entry name" value="Ribonuclease H-like superfamily/Ribonuclease H"/>
    <property type="match status" value="1"/>
</dbReference>
<evidence type="ECO:0000256" key="7">
    <source>
        <dbReference type="ARBA" id="ARBA00022801"/>
    </source>
</evidence>
<dbReference type="InterPro" id="IPR004649">
    <property type="entry name" value="RNase_H2_suA"/>
</dbReference>
<dbReference type="PROSITE" id="PS51975">
    <property type="entry name" value="RNASE_H_2"/>
    <property type="match status" value="1"/>
</dbReference>
<comment type="similarity">
    <text evidence="3">Belongs to the RNase HII family. Eukaryotic subfamily.</text>
</comment>
<comment type="function">
    <text evidence="10">Endonuclease that specifically degrades the RNA of RNA-DNA hybrids.</text>
</comment>
<keyword evidence="5 9" id="KW-0479">Metal-binding</keyword>
<gene>
    <name evidence="12" type="ORF">RUM44_000475</name>
</gene>
<evidence type="ECO:0000313" key="12">
    <source>
        <dbReference type="EMBL" id="KAK6635224.1"/>
    </source>
</evidence>
<dbReference type="Proteomes" id="UP001359485">
    <property type="component" value="Unassembled WGS sequence"/>
</dbReference>
<dbReference type="Gene3D" id="1.10.10.460">
    <property type="entry name" value="Ribonuclease hii. Domain 2"/>
    <property type="match status" value="1"/>
</dbReference>
<evidence type="ECO:0000256" key="9">
    <source>
        <dbReference type="PROSITE-ProRule" id="PRU01319"/>
    </source>
</evidence>
<name>A0ABR1B5K8_POLSC</name>
<keyword evidence="7 9" id="KW-0378">Hydrolase</keyword>
<keyword evidence="4 9" id="KW-0540">Nuclease</keyword>
<comment type="cofactor">
    <cofactor evidence="2">
        <name>Mg(2+)</name>
        <dbReference type="ChEBI" id="CHEBI:18420"/>
    </cofactor>
</comment>
<dbReference type="InterPro" id="IPR001352">
    <property type="entry name" value="RNase_HII/HIII"/>
</dbReference>
<dbReference type="PANTHER" id="PTHR10954:SF7">
    <property type="entry name" value="RIBONUCLEASE H2 SUBUNIT A"/>
    <property type="match status" value="1"/>
</dbReference>
<comment type="caution">
    <text evidence="12">The sequence shown here is derived from an EMBL/GenBank/DDBJ whole genome shotgun (WGS) entry which is preliminary data.</text>
</comment>
<dbReference type="InterPro" id="IPR024567">
    <property type="entry name" value="RNase_HII/HIII_dom"/>
</dbReference>
<accession>A0ABR1B5K8</accession>
<reference evidence="12 13" key="1">
    <citation type="submission" date="2023-09" db="EMBL/GenBank/DDBJ databases">
        <title>Genomes of two closely related lineages of the louse Polyplax serrata with different host specificities.</title>
        <authorList>
            <person name="Martinu J."/>
            <person name="Tarabai H."/>
            <person name="Stefka J."/>
            <person name="Hypsa V."/>
        </authorList>
    </citation>
    <scope>NUCLEOTIDE SEQUENCE [LARGE SCALE GENOMIC DNA]</scope>
    <source>
        <strain evidence="12">98ZLc_SE</strain>
    </source>
</reference>
<dbReference type="PANTHER" id="PTHR10954">
    <property type="entry name" value="RIBONUCLEASE H2 SUBUNIT A"/>
    <property type="match status" value="1"/>
</dbReference>
<dbReference type="Pfam" id="PF01351">
    <property type="entry name" value="RNase_HII"/>
    <property type="match status" value="1"/>
</dbReference>
<dbReference type="NCBIfam" id="TIGR00729">
    <property type="entry name" value="ribonuclease HII"/>
    <property type="match status" value="1"/>
</dbReference>
<feature type="binding site" evidence="9">
    <location>
        <position position="52"/>
    </location>
    <ligand>
        <name>a divalent metal cation</name>
        <dbReference type="ChEBI" id="CHEBI:60240"/>
    </ligand>
</feature>
<organism evidence="12 13">
    <name type="scientific">Polyplax serrata</name>
    <name type="common">Common mouse louse</name>
    <dbReference type="NCBI Taxonomy" id="468196"/>
    <lineage>
        <taxon>Eukaryota</taxon>
        <taxon>Metazoa</taxon>
        <taxon>Ecdysozoa</taxon>
        <taxon>Arthropoda</taxon>
        <taxon>Hexapoda</taxon>
        <taxon>Insecta</taxon>
        <taxon>Pterygota</taxon>
        <taxon>Neoptera</taxon>
        <taxon>Paraneoptera</taxon>
        <taxon>Psocodea</taxon>
        <taxon>Troctomorpha</taxon>
        <taxon>Phthiraptera</taxon>
        <taxon>Anoplura</taxon>
        <taxon>Polyplacidae</taxon>
        <taxon>Polyplax</taxon>
    </lineage>
</organism>
<dbReference type="SUPFAM" id="SSF53098">
    <property type="entry name" value="Ribonuclease H-like"/>
    <property type="match status" value="1"/>
</dbReference>
<sequence>MTTQEFKKSTVSNLPEILEIIESGKLDCLNYHWLKSNVPKKCTSEPCVLGVDEAGRGPVLGPMVYSVFYCPANEVEILKEIGCTDSKALTEKKRENIFELINSHNDKVGWIVDAISPNLISNRMLKRAKFSLNEIAQQSTISLINHILDEKVNVKEIYVDTIGPADKYQEKLSKLFPDCKITVEKKADSLYPVVGAASICAKVIRDNIVQHWKYGELLNITETDVGTGYPGDPKSKKFLLDVKDDIFGFPNLVRFSWSTAAKLLEKNTAVEWEDESENFHNSEKPNISSYFKPLMAVAKHKTVSTYLKERCLSNVDSF</sequence>
<comment type="function">
    <text evidence="8">Catalytic subunit of RNase HII, an endonuclease that specifically degrades the RNA of RNA:DNA hybrids. Participates in DNA replication, possibly by mediating the removal of lagging-strand Okazaki fragment RNA primers during DNA replication. Mediates the excision of single ribonucleotides from DNA:RNA duplexes.</text>
</comment>
<dbReference type="InterPro" id="IPR012337">
    <property type="entry name" value="RNaseH-like_sf"/>
</dbReference>
<evidence type="ECO:0000256" key="10">
    <source>
        <dbReference type="RuleBase" id="RU003515"/>
    </source>
</evidence>
<comment type="catalytic activity">
    <reaction evidence="1 9 10">
        <text>Endonucleolytic cleavage to 5'-phosphomonoester.</text>
        <dbReference type="EC" id="3.1.26.4"/>
    </reaction>
</comment>
<feature type="binding site" evidence="9">
    <location>
        <position position="160"/>
    </location>
    <ligand>
        <name>a divalent metal cation</name>
        <dbReference type="ChEBI" id="CHEBI:60240"/>
    </ligand>
</feature>
<dbReference type="InterPro" id="IPR023160">
    <property type="entry name" value="RNase_HII_hlx-loop-hlx_cap_dom"/>
</dbReference>
<evidence type="ECO:0000256" key="1">
    <source>
        <dbReference type="ARBA" id="ARBA00000077"/>
    </source>
</evidence>
<proteinExistence type="inferred from homology"/>
<protein>
    <recommendedName>
        <fullName evidence="10">Ribonuclease</fullName>
        <ecNumber evidence="10">3.1.26.4</ecNumber>
    </recommendedName>
</protein>
<evidence type="ECO:0000313" key="13">
    <source>
        <dbReference type="Proteomes" id="UP001359485"/>
    </source>
</evidence>
<evidence type="ECO:0000256" key="5">
    <source>
        <dbReference type="ARBA" id="ARBA00022723"/>
    </source>
</evidence>
<dbReference type="CDD" id="cd07181">
    <property type="entry name" value="RNase_HII_eukaryota_like"/>
    <property type="match status" value="1"/>
</dbReference>
<dbReference type="EC" id="3.1.26.4" evidence="10"/>
<evidence type="ECO:0000256" key="3">
    <source>
        <dbReference type="ARBA" id="ARBA00007058"/>
    </source>
</evidence>
<evidence type="ECO:0000256" key="2">
    <source>
        <dbReference type="ARBA" id="ARBA00001946"/>
    </source>
</evidence>
<evidence type="ECO:0000256" key="4">
    <source>
        <dbReference type="ARBA" id="ARBA00022722"/>
    </source>
</evidence>
<keyword evidence="6 9" id="KW-0255">Endonuclease</keyword>